<dbReference type="Pfam" id="PF00903">
    <property type="entry name" value="Glyoxalase"/>
    <property type="match status" value="1"/>
</dbReference>
<keyword evidence="2" id="KW-0560">Oxidoreductase</keyword>
<dbReference type="Proteomes" id="UP000316225">
    <property type="component" value="Unassembled WGS sequence"/>
</dbReference>
<keyword evidence="2" id="KW-0456">Lyase</keyword>
<organism evidence="2 3">
    <name type="scientific">Paracoccus sulfuroxidans</name>
    <dbReference type="NCBI Taxonomy" id="384678"/>
    <lineage>
        <taxon>Bacteria</taxon>
        <taxon>Pseudomonadati</taxon>
        <taxon>Pseudomonadota</taxon>
        <taxon>Alphaproteobacteria</taxon>
        <taxon>Rhodobacterales</taxon>
        <taxon>Paracoccaceae</taxon>
        <taxon>Paracoccus</taxon>
    </lineage>
</organism>
<dbReference type="InterPro" id="IPR004360">
    <property type="entry name" value="Glyas_Fos-R_dOase_dom"/>
</dbReference>
<dbReference type="InterPro" id="IPR037523">
    <property type="entry name" value="VOC_core"/>
</dbReference>
<sequence>MLDHVGLTVSDFARSRAFYEAALAVLGVFVVMEVTEEMTGGHGAHLGFGVPDNPFFWIGTGKAPGSGVHVAFAASGTAAVDAFYQAAIAAGGRDNGAPGLRPHYHPGYYGAFVLDPDGNNIEAVFHGAAQ</sequence>
<keyword evidence="3" id="KW-1185">Reference proteome</keyword>
<dbReference type="InterPro" id="IPR029068">
    <property type="entry name" value="Glyas_Bleomycin-R_OHBP_Dase"/>
</dbReference>
<name>A0A562N6W5_9RHOB</name>
<evidence type="ECO:0000313" key="2">
    <source>
        <dbReference type="EMBL" id="TWI27854.1"/>
    </source>
</evidence>
<dbReference type="PROSITE" id="PS51819">
    <property type="entry name" value="VOC"/>
    <property type="match status" value="1"/>
</dbReference>
<accession>A0A562N6W5</accession>
<dbReference type="PANTHER" id="PTHR35006:SF2">
    <property type="entry name" value="GLYOXALASE FAMILY PROTEIN (AFU_ORTHOLOGUE AFUA_5G14830)"/>
    <property type="match status" value="1"/>
</dbReference>
<dbReference type="PANTHER" id="PTHR35006">
    <property type="entry name" value="GLYOXALASE FAMILY PROTEIN (AFU_ORTHOLOGUE AFUA_5G14830)"/>
    <property type="match status" value="1"/>
</dbReference>
<evidence type="ECO:0000259" key="1">
    <source>
        <dbReference type="PROSITE" id="PS51819"/>
    </source>
</evidence>
<dbReference type="OrthoDB" id="9807407at2"/>
<comment type="caution">
    <text evidence="2">The sequence shown here is derived from an EMBL/GenBank/DDBJ whole genome shotgun (WGS) entry which is preliminary data.</text>
</comment>
<reference evidence="2 3" key="1">
    <citation type="journal article" date="2015" name="Stand. Genomic Sci.">
        <title>Genomic Encyclopedia of Bacterial and Archaeal Type Strains, Phase III: the genomes of soil and plant-associated and newly described type strains.</title>
        <authorList>
            <person name="Whitman W.B."/>
            <person name="Woyke T."/>
            <person name="Klenk H.P."/>
            <person name="Zhou Y."/>
            <person name="Lilburn T.G."/>
            <person name="Beck B.J."/>
            <person name="De Vos P."/>
            <person name="Vandamme P."/>
            <person name="Eisen J.A."/>
            <person name="Garrity G."/>
            <person name="Hugenholtz P."/>
            <person name="Kyrpides N.C."/>
        </authorList>
    </citation>
    <scope>NUCLEOTIDE SEQUENCE [LARGE SCALE GENOMIC DNA]</scope>
    <source>
        <strain evidence="2 3">CGMCC 1.5364</strain>
    </source>
</reference>
<dbReference type="GO" id="GO:0016829">
    <property type="term" value="F:lyase activity"/>
    <property type="evidence" value="ECO:0007669"/>
    <property type="project" value="UniProtKB-KW"/>
</dbReference>
<dbReference type="CDD" id="cd07262">
    <property type="entry name" value="VOC_like"/>
    <property type="match status" value="1"/>
</dbReference>
<dbReference type="AlphaFoldDB" id="A0A562N6W5"/>
<keyword evidence="2" id="KW-0223">Dioxygenase</keyword>
<gene>
    <name evidence="2" type="ORF">IQ24_03967</name>
</gene>
<evidence type="ECO:0000313" key="3">
    <source>
        <dbReference type="Proteomes" id="UP000316225"/>
    </source>
</evidence>
<dbReference type="GO" id="GO:0051213">
    <property type="term" value="F:dioxygenase activity"/>
    <property type="evidence" value="ECO:0007669"/>
    <property type="project" value="UniProtKB-KW"/>
</dbReference>
<dbReference type="Gene3D" id="3.10.180.10">
    <property type="entry name" value="2,3-Dihydroxybiphenyl 1,2-Dioxygenase, domain 1"/>
    <property type="match status" value="1"/>
</dbReference>
<feature type="domain" description="VOC" evidence="1">
    <location>
        <begin position="1"/>
        <end position="126"/>
    </location>
</feature>
<proteinExistence type="predicted"/>
<dbReference type="SUPFAM" id="SSF54593">
    <property type="entry name" value="Glyoxalase/Bleomycin resistance protein/Dihydroxybiphenyl dioxygenase"/>
    <property type="match status" value="1"/>
</dbReference>
<protein>
    <submittedName>
        <fullName evidence="2">Catechol 2,3-dioxygenase-like lactoylglutathione lyase family enzyme</fullName>
    </submittedName>
</protein>
<dbReference type="RefSeq" id="WP_145400105.1">
    <property type="nucleotide sequence ID" value="NZ_VLKU01000019.1"/>
</dbReference>
<dbReference type="EMBL" id="VLKU01000019">
    <property type="protein sequence ID" value="TWI27854.1"/>
    <property type="molecule type" value="Genomic_DNA"/>
</dbReference>